<accession>A0A6J4PJF7</accession>
<name>A0A6J4PJF7_9ACTN</name>
<dbReference type="AlphaFoldDB" id="A0A6J4PJF7"/>
<reference evidence="1" key="1">
    <citation type="submission" date="2020-02" db="EMBL/GenBank/DDBJ databases">
        <authorList>
            <person name="Meier V. D."/>
        </authorList>
    </citation>
    <scope>NUCLEOTIDE SEQUENCE</scope>
    <source>
        <strain evidence="1">AVDCRST_MAG82</strain>
    </source>
</reference>
<sequence length="38" mass="4231">MPFTKEENRPEYVPGGEWGVEMVRAGVAATLHLRLVCS</sequence>
<dbReference type="EMBL" id="CADCVA010000156">
    <property type="protein sequence ID" value="CAA9416298.1"/>
    <property type="molecule type" value="Genomic_DNA"/>
</dbReference>
<evidence type="ECO:0000313" key="1">
    <source>
        <dbReference type="EMBL" id="CAA9416298.1"/>
    </source>
</evidence>
<gene>
    <name evidence="1" type="ORF">AVDCRST_MAG82-1128</name>
</gene>
<proteinExistence type="predicted"/>
<protein>
    <submittedName>
        <fullName evidence="1">Uncharacterized protein</fullName>
    </submittedName>
</protein>
<organism evidence="1">
    <name type="scientific">uncultured Rubrobacteraceae bacterium</name>
    <dbReference type="NCBI Taxonomy" id="349277"/>
    <lineage>
        <taxon>Bacteria</taxon>
        <taxon>Bacillati</taxon>
        <taxon>Actinomycetota</taxon>
        <taxon>Rubrobacteria</taxon>
        <taxon>Rubrobacterales</taxon>
        <taxon>Rubrobacteraceae</taxon>
        <taxon>environmental samples</taxon>
    </lineage>
</organism>